<evidence type="ECO:0000313" key="1">
    <source>
        <dbReference type="EMBL" id="MCI29896.1"/>
    </source>
</evidence>
<dbReference type="AlphaFoldDB" id="A0A392R236"/>
<sequence length="40" mass="4162">MGAEGVGADTEGVGEGELIEGSWLVEWVGEELLLAAMAER</sequence>
<evidence type="ECO:0000313" key="2">
    <source>
        <dbReference type="Proteomes" id="UP000265520"/>
    </source>
</evidence>
<accession>A0A392R236</accession>
<feature type="non-terminal residue" evidence="1">
    <location>
        <position position="40"/>
    </location>
</feature>
<reference evidence="1 2" key="1">
    <citation type="journal article" date="2018" name="Front. Plant Sci.">
        <title>Red Clover (Trifolium pratense) and Zigzag Clover (T. medium) - A Picture of Genomic Similarities and Differences.</title>
        <authorList>
            <person name="Dluhosova J."/>
            <person name="Istvanek J."/>
            <person name="Nedelnik J."/>
            <person name="Repkova J."/>
        </authorList>
    </citation>
    <scope>NUCLEOTIDE SEQUENCE [LARGE SCALE GENOMIC DNA]</scope>
    <source>
        <strain evidence="2">cv. 10/8</strain>
        <tissue evidence="1">Leaf</tissue>
    </source>
</reference>
<proteinExistence type="predicted"/>
<comment type="caution">
    <text evidence="1">The sequence shown here is derived from an EMBL/GenBank/DDBJ whole genome shotgun (WGS) entry which is preliminary data.</text>
</comment>
<keyword evidence="2" id="KW-1185">Reference proteome</keyword>
<dbReference type="EMBL" id="LXQA010175704">
    <property type="protein sequence ID" value="MCI29896.1"/>
    <property type="molecule type" value="Genomic_DNA"/>
</dbReference>
<dbReference type="Proteomes" id="UP000265520">
    <property type="component" value="Unassembled WGS sequence"/>
</dbReference>
<protein>
    <submittedName>
        <fullName evidence="1">Uncharacterized protein</fullName>
    </submittedName>
</protein>
<organism evidence="1 2">
    <name type="scientific">Trifolium medium</name>
    <dbReference type="NCBI Taxonomy" id="97028"/>
    <lineage>
        <taxon>Eukaryota</taxon>
        <taxon>Viridiplantae</taxon>
        <taxon>Streptophyta</taxon>
        <taxon>Embryophyta</taxon>
        <taxon>Tracheophyta</taxon>
        <taxon>Spermatophyta</taxon>
        <taxon>Magnoliopsida</taxon>
        <taxon>eudicotyledons</taxon>
        <taxon>Gunneridae</taxon>
        <taxon>Pentapetalae</taxon>
        <taxon>rosids</taxon>
        <taxon>fabids</taxon>
        <taxon>Fabales</taxon>
        <taxon>Fabaceae</taxon>
        <taxon>Papilionoideae</taxon>
        <taxon>50 kb inversion clade</taxon>
        <taxon>NPAAA clade</taxon>
        <taxon>Hologalegina</taxon>
        <taxon>IRL clade</taxon>
        <taxon>Trifolieae</taxon>
        <taxon>Trifolium</taxon>
    </lineage>
</organism>
<name>A0A392R236_9FABA</name>